<name>A0AC60Q2P4_IXOPE</name>
<keyword evidence="2" id="KW-1185">Reference proteome</keyword>
<evidence type="ECO:0000313" key="1">
    <source>
        <dbReference type="EMBL" id="KAG0427986.1"/>
    </source>
</evidence>
<sequence length="114" mass="12798">MRSAQQPRPSLPPPPQFRRIKGGAEARSDDDDVQFRVPRRRRRPGLPGSLRGRWTGKLRGTPFAAKALRRPARCGSRGYCYYEAHVDDVLYGPARPNGVPSPRSVMRRSGLGYP</sequence>
<reference evidence="1 2" key="1">
    <citation type="journal article" date="2020" name="Cell">
        <title>Large-Scale Comparative Analyses of Tick Genomes Elucidate Their Genetic Diversity and Vector Capacities.</title>
        <authorList>
            <consortium name="Tick Genome and Microbiome Consortium (TIGMIC)"/>
            <person name="Jia N."/>
            <person name="Wang J."/>
            <person name="Shi W."/>
            <person name="Du L."/>
            <person name="Sun Y."/>
            <person name="Zhan W."/>
            <person name="Jiang J.F."/>
            <person name="Wang Q."/>
            <person name="Zhang B."/>
            <person name="Ji P."/>
            <person name="Bell-Sakyi L."/>
            <person name="Cui X.M."/>
            <person name="Yuan T.T."/>
            <person name="Jiang B.G."/>
            <person name="Yang W.F."/>
            <person name="Lam T.T."/>
            <person name="Chang Q.C."/>
            <person name="Ding S.J."/>
            <person name="Wang X.J."/>
            <person name="Zhu J.G."/>
            <person name="Ruan X.D."/>
            <person name="Zhao L."/>
            <person name="Wei J.T."/>
            <person name="Ye R.Z."/>
            <person name="Que T.C."/>
            <person name="Du C.H."/>
            <person name="Zhou Y.H."/>
            <person name="Cheng J.X."/>
            <person name="Dai P.F."/>
            <person name="Guo W.B."/>
            <person name="Han X.H."/>
            <person name="Huang E.J."/>
            <person name="Li L.F."/>
            <person name="Wei W."/>
            <person name="Gao Y.C."/>
            <person name="Liu J.Z."/>
            <person name="Shao H.Z."/>
            <person name="Wang X."/>
            <person name="Wang C.C."/>
            <person name="Yang T.C."/>
            <person name="Huo Q.B."/>
            <person name="Li W."/>
            <person name="Chen H.Y."/>
            <person name="Chen S.E."/>
            <person name="Zhou L.G."/>
            <person name="Ni X.B."/>
            <person name="Tian J.H."/>
            <person name="Sheng Y."/>
            <person name="Liu T."/>
            <person name="Pan Y.S."/>
            <person name="Xia L.Y."/>
            <person name="Li J."/>
            <person name="Zhao F."/>
            <person name="Cao W.C."/>
        </authorList>
    </citation>
    <scope>NUCLEOTIDE SEQUENCE [LARGE SCALE GENOMIC DNA]</scope>
    <source>
        <strain evidence="1">Iper-2018</strain>
    </source>
</reference>
<evidence type="ECO:0000313" key="2">
    <source>
        <dbReference type="Proteomes" id="UP000805193"/>
    </source>
</evidence>
<gene>
    <name evidence="1" type="ORF">HPB47_025006</name>
</gene>
<dbReference type="Proteomes" id="UP000805193">
    <property type="component" value="Unassembled WGS sequence"/>
</dbReference>
<organism evidence="1 2">
    <name type="scientific">Ixodes persulcatus</name>
    <name type="common">Taiga tick</name>
    <dbReference type="NCBI Taxonomy" id="34615"/>
    <lineage>
        <taxon>Eukaryota</taxon>
        <taxon>Metazoa</taxon>
        <taxon>Ecdysozoa</taxon>
        <taxon>Arthropoda</taxon>
        <taxon>Chelicerata</taxon>
        <taxon>Arachnida</taxon>
        <taxon>Acari</taxon>
        <taxon>Parasitiformes</taxon>
        <taxon>Ixodida</taxon>
        <taxon>Ixodoidea</taxon>
        <taxon>Ixodidae</taxon>
        <taxon>Ixodinae</taxon>
        <taxon>Ixodes</taxon>
    </lineage>
</organism>
<protein>
    <submittedName>
        <fullName evidence="1">Uncharacterized protein</fullName>
    </submittedName>
</protein>
<proteinExistence type="predicted"/>
<comment type="caution">
    <text evidence="1">The sequence shown here is derived from an EMBL/GenBank/DDBJ whole genome shotgun (WGS) entry which is preliminary data.</text>
</comment>
<dbReference type="EMBL" id="JABSTQ010009573">
    <property type="protein sequence ID" value="KAG0427986.1"/>
    <property type="molecule type" value="Genomic_DNA"/>
</dbReference>
<accession>A0AC60Q2P4</accession>